<feature type="domain" description="RDRP core" evidence="4">
    <location>
        <begin position="449"/>
        <end position="1048"/>
    </location>
</feature>
<dbReference type="Proteomes" id="UP001326199">
    <property type="component" value="Unassembled WGS sequence"/>
</dbReference>
<keyword evidence="3" id="KW-0732">Signal</keyword>
<dbReference type="GeneID" id="87935332"/>
<dbReference type="Pfam" id="PF05183">
    <property type="entry name" value="RdRP"/>
    <property type="match status" value="1"/>
</dbReference>
<keyword evidence="1" id="KW-0548">Nucleotidyltransferase</keyword>
<comment type="caution">
    <text evidence="6">The sequence shown here is derived from an EMBL/GenBank/DDBJ whole genome shotgun (WGS) entry which is preliminary data.</text>
</comment>
<dbReference type="EMBL" id="JAFFHB010000008">
    <property type="protein sequence ID" value="KAK4662452.1"/>
    <property type="molecule type" value="Genomic_DNA"/>
</dbReference>
<organism evidence="6 7">
    <name type="scientific">Podospora pseudopauciseta</name>
    <dbReference type="NCBI Taxonomy" id="2093780"/>
    <lineage>
        <taxon>Eukaryota</taxon>
        <taxon>Fungi</taxon>
        <taxon>Dikarya</taxon>
        <taxon>Ascomycota</taxon>
        <taxon>Pezizomycotina</taxon>
        <taxon>Sordariomycetes</taxon>
        <taxon>Sordariomycetidae</taxon>
        <taxon>Sordariales</taxon>
        <taxon>Podosporaceae</taxon>
        <taxon>Podospora</taxon>
    </lineage>
</organism>
<dbReference type="EC" id="2.7.7.48" evidence="1"/>
<name>A0ABR0H3J7_9PEZI</name>
<comment type="catalytic activity">
    <reaction evidence="1">
        <text>RNA(n) + a ribonucleoside 5'-triphosphate = RNA(n+1) + diphosphate</text>
        <dbReference type="Rhea" id="RHEA:21248"/>
        <dbReference type="Rhea" id="RHEA-COMP:14527"/>
        <dbReference type="Rhea" id="RHEA-COMP:17342"/>
        <dbReference type="ChEBI" id="CHEBI:33019"/>
        <dbReference type="ChEBI" id="CHEBI:61557"/>
        <dbReference type="ChEBI" id="CHEBI:140395"/>
        <dbReference type="EC" id="2.7.7.48"/>
    </reaction>
</comment>
<evidence type="ECO:0000256" key="3">
    <source>
        <dbReference type="SAM" id="SignalP"/>
    </source>
</evidence>
<keyword evidence="1" id="KW-0808">Transferase</keyword>
<dbReference type="InterPro" id="IPR007855">
    <property type="entry name" value="RDRP"/>
</dbReference>
<keyword evidence="1" id="KW-0694">RNA-binding</keyword>
<evidence type="ECO:0000256" key="2">
    <source>
        <dbReference type="SAM" id="MobiDB-lite"/>
    </source>
</evidence>
<evidence type="ECO:0000256" key="1">
    <source>
        <dbReference type="RuleBase" id="RU363098"/>
    </source>
</evidence>
<dbReference type="InterPro" id="IPR057503">
    <property type="entry name" value="PH_RdRP"/>
</dbReference>
<accession>A0ABR0H3J7</accession>
<dbReference type="PANTHER" id="PTHR23079">
    <property type="entry name" value="RNA-DEPENDENT RNA POLYMERASE"/>
    <property type="match status" value="1"/>
</dbReference>
<comment type="similarity">
    <text evidence="1">Belongs to the RdRP family.</text>
</comment>
<keyword evidence="7" id="KW-1185">Reference proteome</keyword>
<evidence type="ECO:0000313" key="7">
    <source>
        <dbReference type="Proteomes" id="UP001326199"/>
    </source>
</evidence>
<dbReference type="Pfam" id="PF25358">
    <property type="entry name" value="PH_fung_RdRP"/>
    <property type="match status" value="1"/>
</dbReference>
<dbReference type="RefSeq" id="XP_062762418.1">
    <property type="nucleotide sequence ID" value="XM_062914989.1"/>
</dbReference>
<dbReference type="InterPro" id="IPR057596">
    <property type="entry name" value="RDRP_core"/>
</dbReference>
<feature type="chain" id="PRO_5046772363" description="RNA-dependent RNA polymerase" evidence="3">
    <location>
        <begin position="22"/>
        <end position="1230"/>
    </location>
</feature>
<reference evidence="6 7" key="1">
    <citation type="journal article" date="2023" name="bioRxiv">
        <title>High-quality genome assemblies of four members of thePodospora anserinaspecies complex.</title>
        <authorList>
            <person name="Ament-Velasquez S.L."/>
            <person name="Vogan A.A."/>
            <person name="Wallerman O."/>
            <person name="Hartmann F."/>
            <person name="Gautier V."/>
            <person name="Silar P."/>
            <person name="Giraud T."/>
            <person name="Johannesson H."/>
        </authorList>
    </citation>
    <scope>NUCLEOTIDE SEQUENCE [LARGE SCALE GENOMIC DNA]</scope>
    <source>
        <strain evidence="6 7">CBS 411.78</strain>
    </source>
</reference>
<keyword evidence="1" id="KW-0696">RNA-directed RNA polymerase</keyword>
<proteinExistence type="inferred from homology"/>
<protein>
    <recommendedName>
        <fullName evidence="1">RNA-dependent RNA polymerase</fullName>
        <ecNumber evidence="1">2.7.7.48</ecNumber>
    </recommendedName>
</protein>
<feature type="region of interest" description="Disordered" evidence="2">
    <location>
        <begin position="1013"/>
        <end position="1034"/>
    </location>
</feature>
<dbReference type="PANTHER" id="PTHR23079:SF17">
    <property type="entry name" value="RNA-DEPENDENT RNA POLYMERASE"/>
    <property type="match status" value="1"/>
</dbReference>
<feature type="compositionally biased region" description="Acidic residues" evidence="2">
    <location>
        <begin position="1013"/>
        <end position="1026"/>
    </location>
</feature>
<feature type="domain" description="RdRP-like PH" evidence="5">
    <location>
        <begin position="138"/>
        <end position="283"/>
    </location>
</feature>
<feature type="signal peptide" evidence="3">
    <location>
        <begin position="1"/>
        <end position="21"/>
    </location>
</feature>
<evidence type="ECO:0000259" key="4">
    <source>
        <dbReference type="Pfam" id="PF05183"/>
    </source>
</evidence>
<gene>
    <name evidence="6" type="ORF">QC763_611690</name>
</gene>
<sequence length="1230" mass="139318">MHFSFSPFLLIFHLLSEPAIAMEIHIPNIPADLTFKSFQRLIEPILNSLGIVDYLCEKTRNKRYANITFLEPSDGNRFLSIYGPHGKPLSMLGHAVRCRLSNKGPDQTTLKVIRHAIDERQRRKSKPHVQPRTKSEPLQASCLSCGLHTFVDGRFSFVSEWDAQEGCLVRFTKRHLIFKLTDRGIDVRIPRNAIVQLVWSESSRASVTLSRPPIILAKRSPEKSDVIELDGLGSIHLDFSIFADIFSRQQAKPESRQRLTAIDDGHSNISAFCLVYHFQITAASIGTHGAGEHFHKEMWNITEKEPYQVTRAGIKFYHASDLPRLGRFSEALTRLNNQLDSYTTSNDLPFGILFLLQALVYNCYLHPTTVQALARELLGRSNISIDAFRKLFDWIDYPAPESNPRQFEVDGIMESLDVAERQVHEAQLMRAELFNDNENSTRICRVSISPMRITLHGPELETKNRILRKFDGKADFFFRVQLCDENGEDLLFNPTISLDTVYSRFKSILCKGITVAGRQYKFLGFSHSSLRAHSLWFSAPFYHEGKLQIPEHIIEQLGDFAPIRSPARCAARIGQAFTETPYSVSLVDNGVQTSEIPDVERNGRVLSDGVGVLSPQAAEAIHDAIPESKGKPTCFQIRWAGAKGMLSLDTELEGSQICIRPSMKKFESPDEANLDICDMASKPIPMMLNRQMIKILEDMDAPPWWFLELQRKEVNHLRAITRTVSSTASFLTMKDIGESIRLPHLLRQTEAMGVDYRQDPFLRSVVEMALLKEIKLIKHKARIPVPKGITLFGVMDETGFLQEGQVYVSFDTMQGRYHEPPECQKVVITRSPALHPGDIQLAHHVIPPDGHPLLELRNCVVFSQRGDRDLPSMLSGGDLDGDIYNIIWDEAIVSQVRSFSPADYPRLPIVELSRKVEAADMIDFFVDFISQDCLGVIATRHMILADLAPQGTRESDCVKLAELHSQAVDFSKTGRAVNLRELPKTPKQGRPHFLAVGSQVLVQEKVDVELLDEQGGDEDDDDDEADQNGPRHSYYRSDKILGQLYDAVDEEKIWHQDIQLPRLSPNDNAFWRQMLVVLEQRVAAASKVNCMWRNRLDEAHGVRHTYEDAMYDIMVNYSDYPFKPLRETEVFSGFIVSKTGPASRRQRDRSIKMKDEFERVSKLVMTTMHKGPGALELCLACVHAGLMVKEPRGRQAWHRGSSDDIVSFRIVAVSALLQELNALESNDCLV</sequence>
<evidence type="ECO:0000313" key="6">
    <source>
        <dbReference type="EMBL" id="KAK4662452.1"/>
    </source>
</evidence>
<evidence type="ECO:0000259" key="5">
    <source>
        <dbReference type="Pfam" id="PF25358"/>
    </source>
</evidence>